<evidence type="ECO:0000256" key="2">
    <source>
        <dbReference type="ARBA" id="ARBA00022777"/>
    </source>
</evidence>
<feature type="transmembrane region" description="Helical" evidence="4">
    <location>
        <begin position="126"/>
        <end position="145"/>
    </location>
</feature>
<feature type="transmembrane region" description="Helical" evidence="4">
    <location>
        <begin position="95"/>
        <end position="114"/>
    </location>
</feature>
<dbReference type="GO" id="GO:0016301">
    <property type="term" value="F:kinase activity"/>
    <property type="evidence" value="ECO:0007669"/>
    <property type="project" value="UniProtKB-KW"/>
</dbReference>
<keyword evidence="6" id="KW-1185">Reference proteome</keyword>
<dbReference type="InterPro" id="IPR050482">
    <property type="entry name" value="Sensor_HK_TwoCompSys"/>
</dbReference>
<dbReference type="SUPFAM" id="SSF55874">
    <property type="entry name" value="ATPase domain of HSP90 chaperone/DNA topoisomerase II/histidine kinase"/>
    <property type="match status" value="1"/>
</dbReference>
<keyword evidence="1" id="KW-0808">Transferase</keyword>
<reference evidence="5 6" key="1">
    <citation type="submission" date="2009-01" db="EMBL/GenBank/DDBJ databases">
        <authorList>
            <person name="Qin X."/>
            <person name="Bachman B."/>
            <person name="Battles P."/>
            <person name="Bell A."/>
            <person name="Bess C."/>
            <person name="Bickham C."/>
            <person name="Chaboub L."/>
            <person name="Chen D."/>
            <person name="Coyle M."/>
            <person name="Deiros D.R."/>
            <person name="Dinh H."/>
            <person name="Forbes L."/>
            <person name="Fowler G."/>
            <person name="Francisco L."/>
            <person name="Fu Q."/>
            <person name="Gubbala S."/>
            <person name="Hale W."/>
            <person name="Han Y."/>
            <person name="Hemphill L."/>
            <person name="Highlander S.K."/>
            <person name="Hirani K."/>
            <person name="Hogues M."/>
            <person name="Jackson L."/>
            <person name="Jakkamsetti A."/>
            <person name="Javaid M."/>
            <person name="Jiang H."/>
            <person name="Korchina V."/>
            <person name="Kovar C."/>
            <person name="Lara F."/>
            <person name="Lee S."/>
            <person name="Mata R."/>
            <person name="Mathew T."/>
            <person name="Moen C."/>
            <person name="Morales K."/>
            <person name="Munidasa M."/>
            <person name="Nazareth L."/>
            <person name="Ngo R."/>
            <person name="Nguyen L."/>
            <person name="Okwuonu G."/>
            <person name="Ongeri F."/>
            <person name="Patil S."/>
            <person name="Petrosino J."/>
            <person name="Pham C."/>
            <person name="Pham P."/>
            <person name="Pu L.-L."/>
            <person name="Puazo M."/>
            <person name="Raj R."/>
            <person name="Reid J."/>
            <person name="Rouhana J."/>
            <person name="Saada N."/>
            <person name="Shang Y."/>
            <person name="Simmons D."/>
            <person name="Thornton R."/>
            <person name="Warren J."/>
            <person name="Weissenberger G."/>
            <person name="Zhang J."/>
            <person name="Zhang L."/>
            <person name="Zhou C."/>
            <person name="Zhu D."/>
            <person name="Muzny D."/>
            <person name="Worley K."/>
            <person name="Gibbs R."/>
        </authorList>
    </citation>
    <scope>NUCLEOTIDE SEQUENCE [LARGE SCALE GENOMIC DNA]</scope>
    <source>
        <strain evidence="5 6">DSM 15436</strain>
    </source>
</reference>
<gene>
    <name evidence="5" type="ORF">HMPREF0044_0580</name>
</gene>
<dbReference type="AlphaFoldDB" id="C0VZJ0"/>
<feature type="transmembrane region" description="Helical" evidence="4">
    <location>
        <begin position="12"/>
        <end position="35"/>
    </location>
</feature>
<evidence type="ECO:0000313" key="6">
    <source>
        <dbReference type="Proteomes" id="UP000010301"/>
    </source>
</evidence>
<dbReference type="Gene3D" id="3.30.565.10">
    <property type="entry name" value="Histidine kinase-like ATPase, C-terminal domain"/>
    <property type="match status" value="1"/>
</dbReference>
<protein>
    <submittedName>
        <fullName evidence="5">Uncharacterized protein</fullName>
    </submittedName>
</protein>
<sequence>MHLNVNIKYVRWFFVLTTFVGVVGLGLILYAWLWATVKETSDLREYGEGRLAAKQRVVNTGWQVPSSLNGFIIAGGFLLVAFFGMAFLRGWWTTSGWVAGTVLIVIGVLIIWTQTQRIRSWYRPEVIVPLLIGSGLQILGIFLLGNSTYFEDTWFSGVMMVLIALVSVALSLGPFGVNLANDLQSAKVQQARETERADIAAHLHDSVLQTLTLIKANADDATKVRALAIGQERELRAWLYTGVKDTAASFSEQLRQTISEIEADYGAEVEIVCVGDVFPGPNELTIIAATAEAVKNAVRHGAPPVRVFSEIRGNSIDIYVRDHGAGFVLEDVAPDRRGVSESIIGRMQRANGAAKIRKLEVGTEVHLQIAPSEKGEK</sequence>
<keyword evidence="3" id="KW-0902">Two-component regulatory system</keyword>
<dbReference type="PANTHER" id="PTHR24421">
    <property type="entry name" value="NITRATE/NITRITE SENSOR PROTEIN NARX-RELATED"/>
    <property type="match status" value="1"/>
</dbReference>
<keyword evidence="4" id="KW-0812">Transmembrane</keyword>
<dbReference type="HOGENOM" id="CLU_036172_0_0_11"/>
<dbReference type="GO" id="GO:0000160">
    <property type="term" value="P:phosphorelay signal transduction system"/>
    <property type="evidence" value="ECO:0007669"/>
    <property type="project" value="UniProtKB-KW"/>
</dbReference>
<name>C0VZJ0_9ACTO</name>
<evidence type="ECO:0000313" key="5">
    <source>
        <dbReference type="EMBL" id="EEH64109.1"/>
    </source>
</evidence>
<evidence type="ECO:0000256" key="3">
    <source>
        <dbReference type="ARBA" id="ARBA00023012"/>
    </source>
</evidence>
<proteinExistence type="predicted"/>
<evidence type="ECO:0000256" key="1">
    <source>
        <dbReference type="ARBA" id="ARBA00022679"/>
    </source>
</evidence>
<dbReference type="Proteomes" id="UP000010301">
    <property type="component" value="Unassembled WGS sequence"/>
</dbReference>
<keyword evidence="4" id="KW-0472">Membrane</keyword>
<keyword evidence="4" id="KW-1133">Transmembrane helix</keyword>
<dbReference type="eggNOG" id="COG4585">
    <property type="taxonomic scope" value="Bacteria"/>
</dbReference>
<dbReference type="EMBL" id="ACFG01000029">
    <property type="protein sequence ID" value="EEH64109.1"/>
    <property type="molecule type" value="Genomic_DNA"/>
</dbReference>
<organism evidence="5 6">
    <name type="scientific">Gleimia coleocanis DSM 15436</name>
    <dbReference type="NCBI Taxonomy" id="525245"/>
    <lineage>
        <taxon>Bacteria</taxon>
        <taxon>Bacillati</taxon>
        <taxon>Actinomycetota</taxon>
        <taxon>Actinomycetes</taxon>
        <taxon>Actinomycetales</taxon>
        <taxon>Actinomycetaceae</taxon>
        <taxon>Gleimia</taxon>
    </lineage>
</organism>
<comment type="caution">
    <text evidence="5">The sequence shown here is derived from an EMBL/GenBank/DDBJ whole genome shotgun (WGS) entry which is preliminary data.</text>
</comment>
<dbReference type="STRING" id="525245.HMPREF0044_0580"/>
<feature type="transmembrane region" description="Helical" evidence="4">
    <location>
        <begin position="68"/>
        <end position="88"/>
    </location>
</feature>
<dbReference type="PANTHER" id="PTHR24421:SF61">
    <property type="entry name" value="OXYGEN SENSOR HISTIDINE KINASE NREB"/>
    <property type="match status" value="1"/>
</dbReference>
<dbReference type="InterPro" id="IPR036890">
    <property type="entry name" value="HATPase_C_sf"/>
</dbReference>
<keyword evidence="2" id="KW-0418">Kinase</keyword>
<accession>C0VZJ0</accession>
<feature type="transmembrane region" description="Helical" evidence="4">
    <location>
        <begin position="157"/>
        <end position="177"/>
    </location>
</feature>
<evidence type="ECO:0000256" key="4">
    <source>
        <dbReference type="SAM" id="Phobius"/>
    </source>
</evidence>